<comment type="caution">
    <text evidence="12">The sequence shown here is derived from an EMBL/GenBank/DDBJ whole genome shotgun (WGS) entry which is preliminary data.</text>
</comment>
<sequence>MAPVVSRIQELKEAIKAKEARYPPNKRVKFGRQRLSPTSPAPPEDQWTKQAEQVATNLRSFSNFLASIRRAYLDLGASSSSHQTTQPRTIDTSKGLAAWEGVRWLSDRERDEIDFGVKVALRKSVDRVRELEAVEKARVIHENRVNPNAGLTRFLGLPVPSSNRASAAIASHRTYVTLYLNTLLAQVSKHQRDQQEARVKRQLEKSATLGGLGGGGALGMDEFGKALAVKAKAEHAANKGKGKEEGQVGQVPSIYRPNPATAMDDDDNEDGEPLVLTQDQIQQFEAEESALLKATQTDLASLKQAESSLLEIASLQSQLAMHLTQQSELTDKLWEEAVGVTGKVDEGNTQLKKARERNRESRVVLLIFLLLSSATILFLDYYS</sequence>
<organism evidence="12 13">
    <name type="scientific">Leucosporidium creatinivorum</name>
    <dbReference type="NCBI Taxonomy" id="106004"/>
    <lineage>
        <taxon>Eukaryota</taxon>
        <taxon>Fungi</taxon>
        <taxon>Dikarya</taxon>
        <taxon>Basidiomycota</taxon>
        <taxon>Pucciniomycotina</taxon>
        <taxon>Microbotryomycetes</taxon>
        <taxon>Leucosporidiales</taxon>
        <taxon>Leucosporidium</taxon>
    </lineage>
</organism>
<keyword evidence="8 10" id="KW-0472">Membrane</keyword>
<dbReference type="Gene3D" id="1.20.5.110">
    <property type="match status" value="1"/>
</dbReference>
<evidence type="ECO:0000259" key="11">
    <source>
        <dbReference type="PROSITE" id="PS50192"/>
    </source>
</evidence>
<dbReference type="InterPro" id="IPR000727">
    <property type="entry name" value="T_SNARE_dom"/>
</dbReference>
<dbReference type="PANTHER" id="PTHR15959">
    <property type="entry name" value="SYNTAXIN-18"/>
    <property type="match status" value="1"/>
</dbReference>
<dbReference type="PROSITE" id="PS50192">
    <property type="entry name" value="T_SNARE"/>
    <property type="match status" value="1"/>
</dbReference>
<accession>A0A1Y2BZ09</accession>
<feature type="region of interest" description="Disordered" evidence="9">
    <location>
        <begin position="22"/>
        <end position="48"/>
    </location>
</feature>
<evidence type="ECO:0000256" key="2">
    <source>
        <dbReference type="ARBA" id="ARBA00009063"/>
    </source>
</evidence>
<gene>
    <name evidence="12" type="ORF">BCR35DRAFT_297677</name>
</gene>
<dbReference type="PANTHER" id="PTHR15959:SF0">
    <property type="entry name" value="SYNTAXIN-18"/>
    <property type="match status" value="1"/>
</dbReference>
<evidence type="ECO:0000256" key="9">
    <source>
        <dbReference type="SAM" id="MobiDB-lite"/>
    </source>
</evidence>
<keyword evidence="5" id="KW-0653">Protein transport</keyword>
<feature type="compositionally biased region" description="Basic and acidic residues" evidence="9">
    <location>
        <begin position="235"/>
        <end position="246"/>
    </location>
</feature>
<dbReference type="EMBL" id="MCGR01000144">
    <property type="protein sequence ID" value="ORY40013.1"/>
    <property type="molecule type" value="Genomic_DNA"/>
</dbReference>
<dbReference type="FunCoup" id="A0A1Y2BZ09">
    <property type="interactions" value="196"/>
</dbReference>
<dbReference type="GO" id="GO:0031201">
    <property type="term" value="C:SNARE complex"/>
    <property type="evidence" value="ECO:0007669"/>
    <property type="project" value="TreeGrafter"/>
</dbReference>
<dbReference type="FunFam" id="1.20.5.110:FF:000069">
    <property type="entry name" value="Related to syntaxin 18"/>
    <property type="match status" value="1"/>
</dbReference>
<protein>
    <recommendedName>
        <fullName evidence="11">t-SNARE coiled-coil homology domain-containing protein</fullName>
    </recommendedName>
</protein>
<evidence type="ECO:0000256" key="1">
    <source>
        <dbReference type="ARBA" id="ARBA00004211"/>
    </source>
</evidence>
<proteinExistence type="inferred from homology"/>
<feature type="compositionally biased region" description="Acidic residues" evidence="9">
    <location>
        <begin position="263"/>
        <end position="272"/>
    </location>
</feature>
<name>A0A1Y2BZ09_9BASI</name>
<dbReference type="GO" id="GO:0006890">
    <property type="term" value="P:retrograde vesicle-mediated transport, Golgi to endoplasmic reticulum"/>
    <property type="evidence" value="ECO:0007669"/>
    <property type="project" value="TreeGrafter"/>
</dbReference>
<evidence type="ECO:0000256" key="10">
    <source>
        <dbReference type="SAM" id="Phobius"/>
    </source>
</evidence>
<comment type="similarity">
    <text evidence="2">Belongs to the syntaxin family.</text>
</comment>
<comment type="subcellular location">
    <subcellularLocation>
        <location evidence="1">Membrane</location>
        <topology evidence="1">Single-pass type IV membrane protein</topology>
    </subcellularLocation>
</comment>
<dbReference type="OrthoDB" id="342981at2759"/>
<keyword evidence="13" id="KW-1185">Reference proteome</keyword>
<evidence type="ECO:0000256" key="4">
    <source>
        <dbReference type="ARBA" id="ARBA00022692"/>
    </source>
</evidence>
<evidence type="ECO:0000256" key="8">
    <source>
        <dbReference type="ARBA" id="ARBA00023136"/>
    </source>
</evidence>
<keyword evidence="7" id="KW-0175">Coiled coil</keyword>
<evidence type="ECO:0000256" key="5">
    <source>
        <dbReference type="ARBA" id="ARBA00022927"/>
    </source>
</evidence>
<feature type="domain" description="T-SNARE coiled-coil homology" evidence="11">
    <location>
        <begin position="292"/>
        <end position="354"/>
    </location>
</feature>
<dbReference type="SUPFAM" id="SSF58038">
    <property type="entry name" value="SNARE fusion complex"/>
    <property type="match status" value="1"/>
</dbReference>
<dbReference type="InParanoid" id="A0A1Y2BZ09"/>
<feature type="region of interest" description="Disordered" evidence="9">
    <location>
        <begin position="235"/>
        <end position="272"/>
    </location>
</feature>
<dbReference type="AlphaFoldDB" id="A0A1Y2BZ09"/>
<dbReference type="GO" id="GO:0015031">
    <property type="term" value="P:protein transport"/>
    <property type="evidence" value="ECO:0007669"/>
    <property type="project" value="UniProtKB-KW"/>
</dbReference>
<evidence type="ECO:0000256" key="6">
    <source>
        <dbReference type="ARBA" id="ARBA00022989"/>
    </source>
</evidence>
<keyword evidence="6 10" id="KW-1133">Transmembrane helix</keyword>
<keyword evidence="3" id="KW-0813">Transport</keyword>
<evidence type="ECO:0000256" key="3">
    <source>
        <dbReference type="ARBA" id="ARBA00022448"/>
    </source>
</evidence>
<reference evidence="12 13" key="1">
    <citation type="submission" date="2016-07" db="EMBL/GenBank/DDBJ databases">
        <title>Pervasive Adenine N6-methylation of Active Genes in Fungi.</title>
        <authorList>
            <consortium name="DOE Joint Genome Institute"/>
            <person name="Mondo S.J."/>
            <person name="Dannebaum R.O."/>
            <person name="Kuo R.C."/>
            <person name="Labutti K."/>
            <person name="Haridas S."/>
            <person name="Kuo A."/>
            <person name="Salamov A."/>
            <person name="Ahrendt S.R."/>
            <person name="Lipzen A."/>
            <person name="Sullivan W."/>
            <person name="Andreopoulos W.B."/>
            <person name="Clum A."/>
            <person name="Lindquist E."/>
            <person name="Daum C."/>
            <person name="Ramamoorthy G.K."/>
            <person name="Gryganskyi A."/>
            <person name="Culley D."/>
            <person name="Magnuson J.K."/>
            <person name="James T.Y."/>
            <person name="O'Malley M.A."/>
            <person name="Stajich J.E."/>
            <person name="Spatafora J.W."/>
            <person name="Visel A."/>
            <person name="Grigoriev I.V."/>
        </authorList>
    </citation>
    <scope>NUCLEOTIDE SEQUENCE [LARGE SCALE GENOMIC DNA]</scope>
    <source>
        <strain evidence="12 13">62-1032</strain>
    </source>
</reference>
<evidence type="ECO:0000313" key="12">
    <source>
        <dbReference type="EMBL" id="ORY40013.1"/>
    </source>
</evidence>
<evidence type="ECO:0000313" key="13">
    <source>
        <dbReference type="Proteomes" id="UP000193467"/>
    </source>
</evidence>
<dbReference type="Proteomes" id="UP000193467">
    <property type="component" value="Unassembled WGS sequence"/>
</dbReference>
<evidence type="ECO:0000256" key="7">
    <source>
        <dbReference type="ARBA" id="ARBA00023054"/>
    </source>
</evidence>
<dbReference type="GO" id="GO:0005783">
    <property type="term" value="C:endoplasmic reticulum"/>
    <property type="evidence" value="ECO:0007669"/>
    <property type="project" value="TreeGrafter"/>
</dbReference>
<keyword evidence="4 10" id="KW-0812">Transmembrane</keyword>
<dbReference type="STRING" id="106004.A0A1Y2BZ09"/>
<feature type="transmembrane region" description="Helical" evidence="10">
    <location>
        <begin position="363"/>
        <end position="382"/>
    </location>
</feature>
<dbReference type="InterPro" id="IPR019529">
    <property type="entry name" value="Syntaxin-18_N"/>
</dbReference>
<dbReference type="Pfam" id="PF10496">
    <property type="entry name" value="Syntaxin-18_N"/>
    <property type="match status" value="1"/>
</dbReference>